<protein>
    <recommendedName>
        <fullName evidence="3">peptidylprolyl isomerase</fullName>
        <ecNumber evidence="3">5.2.1.8</ecNumber>
    </recommendedName>
</protein>
<keyword evidence="5" id="KW-0413">Isomerase</keyword>
<accession>A0A5J6L9N3</accession>
<dbReference type="KEGG" id="nik:F5I99_00380"/>
<proteinExistence type="inferred from homology"/>
<evidence type="ECO:0000256" key="3">
    <source>
        <dbReference type="ARBA" id="ARBA00013194"/>
    </source>
</evidence>
<organism evidence="7 8">
    <name type="scientific">Nitrincola iocasae</name>
    <dbReference type="NCBI Taxonomy" id="2614693"/>
    <lineage>
        <taxon>Bacteria</taxon>
        <taxon>Pseudomonadati</taxon>
        <taxon>Pseudomonadota</taxon>
        <taxon>Gammaproteobacteria</taxon>
        <taxon>Oceanospirillales</taxon>
        <taxon>Oceanospirillaceae</taxon>
        <taxon>Nitrincola</taxon>
    </lineage>
</organism>
<evidence type="ECO:0000256" key="1">
    <source>
        <dbReference type="ARBA" id="ARBA00000971"/>
    </source>
</evidence>
<dbReference type="Gene3D" id="1.10.4030.10">
    <property type="entry name" value="Porin chaperone SurA, peptide-binding domain"/>
    <property type="match status" value="1"/>
</dbReference>
<dbReference type="AlphaFoldDB" id="A0A5J6L9N3"/>
<dbReference type="SUPFAM" id="SSF54534">
    <property type="entry name" value="FKBP-like"/>
    <property type="match status" value="1"/>
</dbReference>
<dbReference type="NCBIfam" id="TIGR02933">
    <property type="entry name" value="nifM_nitrog"/>
    <property type="match status" value="1"/>
</dbReference>
<dbReference type="RefSeq" id="WP_151053143.1">
    <property type="nucleotide sequence ID" value="NZ_CP044222.1"/>
</dbReference>
<dbReference type="Gene3D" id="3.10.50.40">
    <property type="match status" value="1"/>
</dbReference>
<evidence type="ECO:0000256" key="5">
    <source>
        <dbReference type="PROSITE-ProRule" id="PRU00278"/>
    </source>
</evidence>
<dbReference type="InterPro" id="IPR046357">
    <property type="entry name" value="PPIase_dom_sf"/>
</dbReference>
<name>A0A5J6L9N3_9GAMM</name>
<comment type="similarity">
    <text evidence="2">Belongs to the PpiC/parvulin rotamase family.</text>
</comment>
<dbReference type="InterPro" id="IPR050245">
    <property type="entry name" value="PrsA_foldase"/>
</dbReference>
<dbReference type="SUPFAM" id="SSF109998">
    <property type="entry name" value="Triger factor/SurA peptide-binding domain-like"/>
    <property type="match status" value="1"/>
</dbReference>
<keyword evidence="4 5" id="KW-0697">Rotamase</keyword>
<evidence type="ECO:0000259" key="6">
    <source>
        <dbReference type="PROSITE" id="PS50198"/>
    </source>
</evidence>
<dbReference type="InterPro" id="IPR000297">
    <property type="entry name" value="PPIase_PpiC"/>
</dbReference>
<evidence type="ECO:0000313" key="8">
    <source>
        <dbReference type="Proteomes" id="UP000325606"/>
    </source>
</evidence>
<dbReference type="EC" id="5.2.1.8" evidence="3"/>
<feature type="domain" description="PpiC" evidence="6">
    <location>
        <begin position="140"/>
        <end position="241"/>
    </location>
</feature>
<keyword evidence="8" id="KW-1185">Reference proteome</keyword>
<dbReference type="EMBL" id="CP044222">
    <property type="protein sequence ID" value="QEW05078.1"/>
    <property type="molecule type" value="Genomic_DNA"/>
</dbReference>
<dbReference type="PANTHER" id="PTHR47245">
    <property type="entry name" value="PEPTIDYLPROLYL ISOMERASE"/>
    <property type="match status" value="1"/>
</dbReference>
<dbReference type="Proteomes" id="UP000325606">
    <property type="component" value="Chromosome"/>
</dbReference>
<dbReference type="InterPro" id="IPR027304">
    <property type="entry name" value="Trigger_fact/SurA_dom_sf"/>
</dbReference>
<reference evidence="7 8" key="1">
    <citation type="submission" date="2019-09" db="EMBL/GenBank/DDBJ databases">
        <title>Nitrincola iocasae sp. nov., a bacterium isolated from the sediment collected at a cold seep field in South China Sea.</title>
        <authorList>
            <person name="Zhang H."/>
            <person name="Wang H."/>
            <person name="Li C."/>
        </authorList>
    </citation>
    <scope>NUCLEOTIDE SEQUENCE [LARGE SCALE GENOMIC DNA]</scope>
    <source>
        <strain evidence="7 8">KXZD1103</strain>
    </source>
</reference>
<gene>
    <name evidence="7" type="primary">nifM</name>
    <name evidence="7" type="ORF">F5I99_00380</name>
</gene>
<sequence length="277" mass="31529">MHPETPEVLAYLELKIAESQFTSTPDQLAADKRAQVELLAKRQFLLEQKILASQEAQQVYLPDATLDEAFARIQNRYETPELFAQALSNSDLTPAGFKAALSQEMRIDAVLESISAQIEPVTRDAAEIYYYNHLERFQLPERRQASHLLITLDDDKPEADQRVYRKLCGLQEKIQQKPARFDKLVLRYSECPTAMNAGNLGLITPGILYEALDKALFTMQPGEVSTPLRSPMGYHLLRCDALHPATRQSFAEVSARIIELLTERQKSRLQKEWILSL</sequence>
<dbReference type="Pfam" id="PF00639">
    <property type="entry name" value="Rotamase"/>
    <property type="match status" value="1"/>
</dbReference>
<evidence type="ECO:0000256" key="2">
    <source>
        <dbReference type="ARBA" id="ARBA00007656"/>
    </source>
</evidence>
<evidence type="ECO:0000313" key="7">
    <source>
        <dbReference type="EMBL" id="QEW05078.1"/>
    </source>
</evidence>
<dbReference type="PROSITE" id="PS50198">
    <property type="entry name" value="PPIC_PPIASE_2"/>
    <property type="match status" value="1"/>
</dbReference>
<dbReference type="PANTHER" id="PTHR47245:SF2">
    <property type="entry name" value="PEPTIDYL-PROLYL CIS-TRANS ISOMERASE HP_0175-RELATED"/>
    <property type="match status" value="1"/>
</dbReference>
<dbReference type="GO" id="GO:0003755">
    <property type="term" value="F:peptidyl-prolyl cis-trans isomerase activity"/>
    <property type="evidence" value="ECO:0007669"/>
    <property type="project" value="UniProtKB-KW"/>
</dbReference>
<dbReference type="InterPro" id="IPR014282">
    <property type="entry name" value="Nitrogen_fix_NifM"/>
</dbReference>
<comment type="catalytic activity">
    <reaction evidence="1">
        <text>[protein]-peptidylproline (omega=180) = [protein]-peptidylproline (omega=0)</text>
        <dbReference type="Rhea" id="RHEA:16237"/>
        <dbReference type="Rhea" id="RHEA-COMP:10747"/>
        <dbReference type="Rhea" id="RHEA-COMP:10748"/>
        <dbReference type="ChEBI" id="CHEBI:83833"/>
        <dbReference type="ChEBI" id="CHEBI:83834"/>
        <dbReference type="EC" id="5.2.1.8"/>
    </reaction>
</comment>
<evidence type="ECO:0000256" key="4">
    <source>
        <dbReference type="ARBA" id="ARBA00023110"/>
    </source>
</evidence>